<dbReference type="VEuPathDB" id="TriTrypDB:BSAL_66895"/>
<accession>A0A0S4ITU6</accession>
<feature type="region of interest" description="Disordered" evidence="1">
    <location>
        <begin position="1"/>
        <end position="55"/>
    </location>
</feature>
<reference evidence="3" key="1">
    <citation type="submission" date="2015-09" db="EMBL/GenBank/DDBJ databases">
        <authorList>
            <consortium name="Pathogen Informatics"/>
        </authorList>
    </citation>
    <scope>NUCLEOTIDE SEQUENCE [LARGE SCALE GENOMIC DNA]</scope>
    <source>
        <strain evidence="3">Lake Konstanz</strain>
    </source>
</reference>
<evidence type="ECO:0000313" key="2">
    <source>
        <dbReference type="EMBL" id="CUF89308.1"/>
    </source>
</evidence>
<proteinExistence type="predicted"/>
<dbReference type="EMBL" id="CYKH01000434">
    <property type="protein sequence ID" value="CUF89308.1"/>
    <property type="molecule type" value="Genomic_DNA"/>
</dbReference>
<gene>
    <name evidence="2" type="ORF">BSAL_66895</name>
</gene>
<dbReference type="AlphaFoldDB" id="A0A0S4ITU6"/>
<evidence type="ECO:0000313" key="3">
    <source>
        <dbReference type="Proteomes" id="UP000051952"/>
    </source>
</evidence>
<keyword evidence="3" id="KW-1185">Reference proteome</keyword>
<dbReference type="Proteomes" id="UP000051952">
    <property type="component" value="Unassembled WGS sequence"/>
</dbReference>
<feature type="region of interest" description="Disordered" evidence="1">
    <location>
        <begin position="109"/>
        <end position="128"/>
    </location>
</feature>
<organism evidence="2 3">
    <name type="scientific">Bodo saltans</name>
    <name type="common">Flagellated protozoan</name>
    <dbReference type="NCBI Taxonomy" id="75058"/>
    <lineage>
        <taxon>Eukaryota</taxon>
        <taxon>Discoba</taxon>
        <taxon>Euglenozoa</taxon>
        <taxon>Kinetoplastea</taxon>
        <taxon>Metakinetoplastina</taxon>
        <taxon>Eubodonida</taxon>
        <taxon>Bodonidae</taxon>
        <taxon>Bodo</taxon>
    </lineage>
</organism>
<protein>
    <submittedName>
        <fullName evidence="2">Uncharacterized protein</fullName>
    </submittedName>
</protein>
<name>A0A0S4ITU6_BODSA</name>
<sequence length="325" mass="35631">MATIDVTGRTLKVTQGKSRSARGPPGYLVPTDQGLAPSEAHRGVSPLRISRNRTATPSKCTDLTYVVSGINSLAPMDELRGKKHVDVHHQVMSEDGKRQLGRIGVKKVANPSPQRPEAVSPNKGSHGVERMRLCTAEQQARRRLEKVVATHKALEPVINEGLSRGGDVLVELEKKVQKHLLLEASREHLRSKSPETSRRRTANLGRSDLSTAPFALETTKPSVVSTAQQRATARKTYHGVVPSTSAGVEAPPSRFSKKLDLTRHQGEKAPPYDTAVLSTIYPEPPVVGVAEVVPHGKHHVEFNPVRKNIDEELQRKRHRATVKSV</sequence>
<evidence type="ECO:0000256" key="1">
    <source>
        <dbReference type="SAM" id="MobiDB-lite"/>
    </source>
</evidence>